<feature type="binding site" evidence="7">
    <location>
        <position position="660"/>
    </location>
    <ligand>
        <name>deamido-NAD(+)</name>
        <dbReference type="ChEBI" id="CHEBI:58437"/>
        <note>ligand shared between two neighboring subunits</note>
    </ligand>
</feature>
<feature type="active site" description="Proton acceptor; for glutaminase activity" evidence="7">
    <location>
        <position position="73"/>
    </location>
</feature>
<dbReference type="InterPro" id="IPR036526">
    <property type="entry name" value="C-N_Hydrolase_sf"/>
</dbReference>
<dbReference type="Gene3D" id="1.10.10.1140">
    <property type="entry name" value="Glutamine-dependent NAD+ synthetase, C-terminal domain"/>
    <property type="match status" value="1"/>
</dbReference>
<evidence type="ECO:0000256" key="2">
    <source>
        <dbReference type="ARBA" id="ARBA00007145"/>
    </source>
</evidence>
<feature type="region of interest" description="Disordered" evidence="10">
    <location>
        <begin position="664"/>
        <end position="687"/>
    </location>
</feature>
<reference evidence="12 13" key="1">
    <citation type="journal article" date="2019" name="ACS Chem. Biol.">
        <title>Identification and Mobilization of a Cryptic Antibiotic Biosynthesis Gene Locus from a Human-Pathogenic Nocardia Isolate.</title>
        <authorList>
            <person name="Herisse M."/>
            <person name="Ishida K."/>
            <person name="Porter J.L."/>
            <person name="Howden B."/>
            <person name="Hertweck C."/>
            <person name="Stinear T.P."/>
            <person name="Pidot S.J."/>
        </authorList>
    </citation>
    <scope>NUCLEOTIDE SEQUENCE [LARGE SCALE GENOMIC DNA]</scope>
    <source>
        <strain evidence="12 13">AUSMDU00012717</strain>
    </source>
</reference>
<dbReference type="HAMAP" id="MF_02090">
    <property type="entry name" value="NadE_glutamine_dep"/>
    <property type="match status" value="1"/>
</dbReference>
<evidence type="ECO:0000313" key="13">
    <source>
        <dbReference type="Proteomes" id="UP000503540"/>
    </source>
</evidence>
<dbReference type="GO" id="GO:0004359">
    <property type="term" value="F:glutaminase activity"/>
    <property type="evidence" value="ECO:0007669"/>
    <property type="project" value="InterPro"/>
</dbReference>
<evidence type="ECO:0000256" key="4">
    <source>
        <dbReference type="ARBA" id="ARBA00022741"/>
    </source>
</evidence>
<comment type="function">
    <text evidence="7">Catalyzes the ATP-dependent amidation of deamido-NAD to form NAD. Uses L-glutamine as a nitrogen source.</text>
</comment>
<feature type="active site" description="For glutaminase activity" evidence="7">
    <location>
        <position position="142"/>
    </location>
</feature>
<organism evidence="12 13">
    <name type="scientific">Nocardia arthritidis</name>
    <dbReference type="NCBI Taxonomy" id="228602"/>
    <lineage>
        <taxon>Bacteria</taxon>
        <taxon>Bacillati</taxon>
        <taxon>Actinomycetota</taxon>
        <taxon>Actinomycetes</taxon>
        <taxon>Mycobacteriales</taxon>
        <taxon>Nocardiaceae</taxon>
        <taxon>Nocardia</taxon>
    </lineage>
</organism>
<feature type="binding site" evidence="7">
    <location>
        <begin position="388"/>
        <end position="395"/>
    </location>
    <ligand>
        <name>ATP</name>
        <dbReference type="ChEBI" id="CHEBI:30616"/>
    </ligand>
</feature>
<dbReference type="PROSITE" id="PS50263">
    <property type="entry name" value="CN_HYDROLASE"/>
    <property type="match status" value="1"/>
</dbReference>
<feature type="binding site" evidence="7">
    <location>
        <position position="478"/>
    </location>
    <ligand>
        <name>deamido-NAD(+)</name>
        <dbReference type="ChEBI" id="CHEBI:58437"/>
        <note>ligand shared between two neighboring subunits</note>
    </ligand>
</feature>
<feature type="binding site" evidence="7">
    <location>
        <position position="148"/>
    </location>
    <ligand>
        <name>L-glutamine</name>
        <dbReference type="ChEBI" id="CHEBI:58359"/>
    </ligand>
</feature>
<keyword evidence="4 7" id="KW-0547">Nucleotide-binding</keyword>
<dbReference type="PANTHER" id="PTHR23090">
    <property type="entry name" value="NH 3 /GLUTAMINE-DEPENDENT NAD + SYNTHETASE"/>
    <property type="match status" value="1"/>
</dbReference>
<dbReference type="NCBIfam" id="TIGR00552">
    <property type="entry name" value="nadE"/>
    <property type="match status" value="1"/>
</dbReference>
<dbReference type="GO" id="GO:0005737">
    <property type="term" value="C:cytoplasm"/>
    <property type="evidence" value="ECO:0007669"/>
    <property type="project" value="InterPro"/>
</dbReference>
<evidence type="ECO:0000256" key="9">
    <source>
        <dbReference type="RuleBase" id="RU003811"/>
    </source>
</evidence>
<dbReference type="Gene3D" id="3.60.110.10">
    <property type="entry name" value="Carbon-nitrogen hydrolase"/>
    <property type="match status" value="1"/>
</dbReference>
<feature type="binding site" evidence="7">
    <location>
        <position position="225"/>
    </location>
    <ligand>
        <name>L-glutamine</name>
        <dbReference type="ChEBI" id="CHEBI:58359"/>
    </ligand>
</feature>
<protein>
    <recommendedName>
        <fullName evidence="7 8">Glutamine-dependent NAD(+) synthetase</fullName>
        <ecNumber evidence="7 8">6.3.5.1</ecNumber>
    </recommendedName>
    <alternativeName>
        <fullName evidence="7 8">NAD(+) synthase [glutamine-hydrolyzing]</fullName>
    </alternativeName>
</protein>
<dbReference type="CDD" id="cd00553">
    <property type="entry name" value="NAD_synthase"/>
    <property type="match status" value="1"/>
</dbReference>
<dbReference type="Gene3D" id="3.40.50.620">
    <property type="entry name" value="HUPs"/>
    <property type="match status" value="1"/>
</dbReference>
<dbReference type="InterPro" id="IPR014445">
    <property type="entry name" value="Gln-dep_NAD_synthase"/>
</dbReference>
<evidence type="ECO:0000256" key="6">
    <source>
        <dbReference type="ARBA" id="ARBA00023027"/>
    </source>
</evidence>
<dbReference type="FunFam" id="3.40.50.620:FF:000155">
    <property type="entry name" value="Glutamine-dependent NAD(+) synthetase"/>
    <property type="match status" value="1"/>
</dbReference>
<feature type="binding site" evidence="7">
    <location>
        <position position="507"/>
    </location>
    <ligand>
        <name>deamido-NAD(+)</name>
        <dbReference type="ChEBI" id="CHEBI:58437"/>
        <note>ligand shared between two neighboring subunits</note>
    </ligand>
</feature>
<feature type="domain" description="CN hydrolase" evidence="11">
    <location>
        <begin position="33"/>
        <end position="298"/>
    </location>
</feature>
<feature type="binding site" evidence="7">
    <location>
        <position position="231"/>
    </location>
    <ligand>
        <name>L-glutamine</name>
        <dbReference type="ChEBI" id="CHEBI:58359"/>
    </ligand>
</feature>
<dbReference type="CDD" id="cd07570">
    <property type="entry name" value="GAT_Gln-NAD-synth"/>
    <property type="match status" value="1"/>
</dbReference>
<keyword evidence="3 7" id="KW-0436">Ligase</keyword>
<dbReference type="InterPro" id="IPR022310">
    <property type="entry name" value="NAD/GMP_synthase"/>
</dbReference>
<dbReference type="NCBIfam" id="NF002730">
    <property type="entry name" value="PRK02628.1"/>
    <property type="match status" value="1"/>
</dbReference>
<evidence type="ECO:0000256" key="1">
    <source>
        <dbReference type="ARBA" id="ARBA00005188"/>
    </source>
</evidence>
<dbReference type="EC" id="6.3.5.1" evidence="7 8"/>
<dbReference type="Pfam" id="PF00795">
    <property type="entry name" value="CN_hydrolase"/>
    <property type="match status" value="1"/>
</dbReference>
<dbReference type="Pfam" id="PF02540">
    <property type="entry name" value="NAD_synthase"/>
    <property type="match status" value="1"/>
</dbReference>
<dbReference type="SUPFAM" id="SSF52402">
    <property type="entry name" value="Adenine nucleotide alpha hydrolases-like"/>
    <property type="match status" value="1"/>
</dbReference>
<dbReference type="InterPro" id="IPR003010">
    <property type="entry name" value="C-N_Hydrolase"/>
</dbReference>
<dbReference type="PIRSF" id="PIRSF006630">
    <property type="entry name" value="NADS_GAT"/>
    <property type="match status" value="1"/>
</dbReference>
<dbReference type="AlphaFoldDB" id="A0A6G9YSY3"/>
<dbReference type="EMBL" id="CP046172">
    <property type="protein sequence ID" value="QIS16217.1"/>
    <property type="molecule type" value="Genomic_DNA"/>
</dbReference>
<dbReference type="SUPFAM" id="SSF56317">
    <property type="entry name" value="Carbon-nitrogen hydrolase"/>
    <property type="match status" value="1"/>
</dbReference>
<dbReference type="GO" id="GO:0009435">
    <property type="term" value="P:NAD+ biosynthetic process"/>
    <property type="evidence" value="ECO:0007669"/>
    <property type="project" value="UniProtKB-UniRule"/>
</dbReference>
<evidence type="ECO:0000313" key="12">
    <source>
        <dbReference type="EMBL" id="QIS16217.1"/>
    </source>
</evidence>
<evidence type="ECO:0000256" key="10">
    <source>
        <dbReference type="SAM" id="MobiDB-lite"/>
    </source>
</evidence>
<dbReference type="UniPathway" id="UPA00253">
    <property type="reaction ID" value="UER00334"/>
</dbReference>
<dbReference type="GO" id="GO:0005524">
    <property type="term" value="F:ATP binding"/>
    <property type="evidence" value="ECO:0007669"/>
    <property type="project" value="UniProtKB-UniRule"/>
</dbReference>
<proteinExistence type="inferred from homology"/>
<dbReference type="KEGG" id="nah:F5544_42040"/>
<feature type="binding site" evidence="7">
    <location>
        <position position="502"/>
    </location>
    <ligand>
        <name>ATP</name>
        <dbReference type="ChEBI" id="CHEBI:30616"/>
    </ligand>
</feature>
<accession>A0A6G9YSY3</accession>
<comment type="similarity">
    <text evidence="2 7 8">In the C-terminal section; belongs to the NAD synthetase family.</text>
</comment>
<gene>
    <name evidence="7" type="primary">nadE</name>
    <name evidence="12" type="ORF">F5544_42040</name>
</gene>
<sequence>MLDTRRGASVGRLPKGVPVPALPFDSLYRHGFARVAVAVPRVRVADPAFNAEATLELARRAADDHAVLTVFPELGLSSYTADDLFHQDALDDATAAALSAIVAASVDIDTVLAVGAPVRAQGRLFNCAIAIYHGTVLGAVPKSYLPNYREFYEKRQFAAAREVLTDHVTIAGQRAPFGSDLLFTATNLDGFTMHMEVCEDGWVPLPPSGFAALAGATVLVNLSASNIVIGKADYRRALCTAHSARYLAAYLYSAAGHGESTTDMAWDGQALVCENGDLLAEGERFADHPQLVTADIDLQRLAADRIRTTSFADNVHDHRERLNRLRRIEFELPVPSAAVPLRREIPRFPYVPADPAARNERCAEVHHIQVEGLSTRLRATGSQHLVIGVSGGLDSTQALIVAAKTMDRLGLPRTNVLAYTMPGFATSTRTHTDAHRLMSALGVSAAEIDIRPSATQMLRDLNHPAADGVPQYDITYENVQAGERTSHLFRLANQHRGLVVGTGDLSELALGWCTFGVGDHMAHYSVNASVPKTLIKYLIAWAVDTEQFGAEAGEVLSSILRTEISPELIPAGADGTDAAPGQSSEATVGPYELQDFHLYYLLRFGYRPSRIAYLARHAWSDPDRGRWPDLVEQHNAYDLAAIKYWLAEFLRRFVQTSQFKRSTLPNAPKVGSGGSLSPRGDWRAPSDASAAAWLDELARNVPGSPASP</sequence>
<comment type="similarity">
    <text evidence="9">Belongs to the NAD synthetase family.</text>
</comment>
<dbReference type="GO" id="GO:0003952">
    <property type="term" value="F:NAD+ synthase (glutamine-hydrolyzing) activity"/>
    <property type="evidence" value="ECO:0007669"/>
    <property type="project" value="UniProtKB-UniRule"/>
</dbReference>
<keyword evidence="6 7" id="KW-0520">NAD</keyword>
<evidence type="ECO:0000256" key="8">
    <source>
        <dbReference type="PIRNR" id="PIRNR006630"/>
    </source>
</evidence>
<dbReference type="InterPro" id="IPR041856">
    <property type="entry name" value="NAD+_synth_C"/>
</dbReference>
<dbReference type="PANTHER" id="PTHR23090:SF9">
    <property type="entry name" value="GLUTAMINE-DEPENDENT NAD(+) SYNTHETASE"/>
    <property type="match status" value="1"/>
</dbReference>
<evidence type="ECO:0000256" key="5">
    <source>
        <dbReference type="ARBA" id="ARBA00022840"/>
    </source>
</evidence>
<dbReference type="InterPro" id="IPR014729">
    <property type="entry name" value="Rossmann-like_a/b/a_fold"/>
</dbReference>
<dbReference type="FunFam" id="1.10.10.1140:FF:000001">
    <property type="entry name" value="Glutamine-dependent NAD(+) synthetase"/>
    <property type="match status" value="1"/>
</dbReference>
<dbReference type="Proteomes" id="UP000503540">
    <property type="component" value="Chromosome"/>
</dbReference>
<comment type="catalytic activity">
    <reaction evidence="7 8">
        <text>deamido-NAD(+) + L-glutamine + ATP + H2O = L-glutamate + AMP + diphosphate + NAD(+) + H(+)</text>
        <dbReference type="Rhea" id="RHEA:24384"/>
        <dbReference type="ChEBI" id="CHEBI:15377"/>
        <dbReference type="ChEBI" id="CHEBI:15378"/>
        <dbReference type="ChEBI" id="CHEBI:29985"/>
        <dbReference type="ChEBI" id="CHEBI:30616"/>
        <dbReference type="ChEBI" id="CHEBI:33019"/>
        <dbReference type="ChEBI" id="CHEBI:57540"/>
        <dbReference type="ChEBI" id="CHEBI:58359"/>
        <dbReference type="ChEBI" id="CHEBI:58437"/>
        <dbReference type="ChEBI" id="CHEBI:456215"/>
        <dbReference type="EC" id="6.3.5.1"/>
    </reaction>
</comment>
<evidence type="ECO:0000256" key="3">
    <source>
        <dbReference type="ARBA" id="ARBA00022598"/>
    </source>
</evidence>
<feature type="active site" description="Nucleophile; for glutaminase activity" evidence="7">
    <location>
        <position position="198"/>
    </location>
</feature>
<dbReference type="GO" id="GO:0008795">
    <property type="term" value="F:NAD+ synthase activity"/>
    <property type="evidence" value="ECO:0007669"/>
    <property type="project" value="UniProtKB-UniRule"/>
</dbReference>
<name>A0A6G9YSY3_9NOCA</name>
<keyword evidence="5 7" id="KW-0067">ATP-binding</keyword>
<feature type="binding site" evidence="7">
    <location>
        <begin position="512"/>
        <end position="515"/>
    </location>
    <ligand>
        <name>deamido-NAD(+)</name>
        <dbReference type="ChEBI" id="CHEBI:58437"/>
        <note>ligand shared between two neighboring subunits</note>
    </ligand>
</feature>
<evidence type="ECO:0000259" key="11">
    <source>
        <dbReference type="PROSITE" id="PS50263"/>
    </source>
</evidence>
<comment type="pathway">
    <text evidence="1 7 8">Cofactor biosynthesis; NAD(+) biosynthesis; NAD(+) from deamido-NAD(+) (L-Gln route): step 1/1.</text>
</comment>
<dbReference type="InterPro" id="IPR003694">
    <property type="entry name" value="NAD_synthase"/>
</dbReference>
<evidence type="ECO:0000256" key="7">
    <source>
        <dbReference type="HAMAP-Rule" id="MF_02090"/>
    </source>
</evidence>
<keyword evidence="13" id="KW-1185">Reference proteome</keyword>